<dbReference type="AlphaFoldDB" id="A0A1W6ZSN7"/>
<dbReference type="Proteomes" id="UP000194137">
    <property type="component" value="Chromosome"/>
</dbReference>
<proteinExistence type="predicted"/>
<organism evidence="1 2">
    <name type="scientific">Pseudorhodoplanes sinuspersici</name>
    <dbReference type="NCBI Taxonomy" id="1235591"/>
    <lineage>
        <taxon>Bacteria</taxon>
        <taxon>Pseudomonadati</taxon>
        <taxon>Pseudomonadota</taxon>
        <taxon>Alphaproteobacteria</taxon>
        <taxon>Hyphomicrobiales</taxon>
        <taxon>Pseudorhodoplanes</taxon>
    </lineage>
</organism>
<accession>A0A1W6ZSN7</accession>
<evidence type="ECO:0000313" key="2">
    <source>
        <dbReference type="Proteomes" id="UP000194137"/>
    </source>
</evidence>
<reference evidence="1 2" key="1">
    <citation type="submission" date="2017-05" db="EMBL/GenBank/DDBJ databases">
        <title>Full genome sequence of Pseudorhodoplanes sinuspersici.</title>
        <authorList>
            <person name="Dastgheib S.M.M."/>
            <person name="Shavandi M."/>
            <person name="Tirandaz H."/>
        </authorList>
    </citation>
    <scope>NUCLEOTIDE SEQUENCE [LARGE SCALE GENOMIC DNA]</scope>
    <source>
        <strain evidence="1 2">RIPI110</strain>
    </source>
</reference>
<evidence type="ECO:0000313" key="1">
    <source>
        <dbReference type="EMBL" id="ARQ00306.1"/>
    </source>
</evidence>
<sequence length="128" mass="13616">MLPPAQGQAPLSVGFFHQQQHAKHGKAGQARRRGTRIYVTMGDDAQGTHTRRSNMTIRKQIAVVAMLGAISAAAMTTQASAQVSATRAHAIMVCNQRAHAAYPVDVEGGHHGRSEVYAACMTEAGQLP</sequence>
<protein>
    <submittedName>
        <fullName evidence="1">Uncharacterized protein</fullName>
    </submittedName>
</protein>
<gene>
    <name evidence="1" type="ORF">CAK95_15410</name>
</gene>
<keyword evidence="2" id="KW-1185">Reference proteome</keyword>
<dbReference type="STRING" id="1235591.CAK95_15410"/>
<dbReference type="KEGG" id="psin:CAK95_15410"/>
<name>A0A1W6ZSN7_9HYPH</name>
<dbReference type="EMBL" id="CP021112">
    <property type="protein sequence ID" value="ARQ00306.1"/>
    <property type="molecule type" value="Genomic_DNA"/>
</dbReference>